<reference evidence="1 2" key="1">
    <citation type="journal article" date="2015" name="Nature">
        <title>rRNA introns, odd ribosomes, and small enigmatic genomes across a large radiation of phyla.</title>
        <authorList>
            <person name="Brown C.T."/>
            <person name="Hug L.A."/>
            <person name="Thomas B.C."/>
            <person name="Sharon I."/>
            <person name="Castelle C.J."/>
            <person name="Singh A."/>
            <person name="Wilkins M.J."/>
            <person name="Williams K.H."/>
            <person name="Banfield J.F."/>
        </authorList>
    </citation>
    <scope>NUCLEOTIDE SEQUENCE [LARGE SCALE GENOMIC DNA]</scope>
</reference>
<organism evidence="1 2">
    <name type="scientific">Candidatus Uhrbacteria bacterium GW2011_GWC1_41_20</name>
    <dbReference type="NCBI Taxonomy" id="1618983"/>
    <lineage>
        <taxon>Bacteria</taxon>
        <taxon>Candidatus Uhriibacteriota</taxon>
    </lineage>
</organism>
<dbReference type="AlphaFoldDB" id="A0A0G0XR90"/>
<protein>
    <submittedName>
        <fullName evidence="1">Uncharacterized protein</fullName>
    </submittedName>
</protein>
<comment type="caution">
    <text evidence="1">The sequence shown here is derived from an EMBL/GenBank/DDBJ whole genome shotgun (WGS) entry which is preliminary data.</text>
</comment>
<dbReference type="Proteomes" id="UP000033930">
    <property type="component" value="Unassembled WGS sequence"/>
</dbReference>
<name>A0A0G0XR90_9BACT</name>
<evidence type="ECO:0000313" key="1">
    <source>
        <dbReference type="EMBL" id="KKR99430.1"/>
    </source>
</evidence>
<sequence>MIEPSIDAHKAAGLCGHGNEPSTCGTCQTTELTQAEALVHQEMKEGLPVISAEDYVRFYNTDIRAAGADTAVTFNFQGFVKEEREGYIQGTFYKDTMATNGILKAEGHEGIHVSTDGVIDYSASGNYQMKSLEDVGEYDIYIKVPGKLQVEKMCVVRYESCTPESEFDGDSEELERTRSEDGYIVMRLKLEPREDKLARQKAELIHNQIVRFVERGGALHEIQGRTRSLEHRLENISEEDFPTQKKLLESE</sequence>
<accession>A0A0G0XR90</accession>
<evidence type="ECO:0000313" key="2">
    <source>
        <dbReference type="Proteomes" id="UP000033930"/>
    </source>
</evidence>
<gene>
    <name evidence="1" type="ORF">UU50_C0006G0033</name>
</gene>
<dbReference type="EMBL" id="LCAW01000006">
    <property type="protein sequence ID" value="KKR99430.1"/>
    <property type="molecule type" value="Genomic_DNA"/>
</dbReference>
<proteinExistence type="predicted"/>